<dbReference type="GO" id="GO:2000142">
    <property type="term" value="P:regulation of DNA-templated transcription initiation"/>
    <property type="evidence" value="ECO:0007669"/>
    <property type="project" value="TreeGrafter"/>
</dbReference>
<dbReference type="EMBL" id="FONX01000002">
    <property type="protein sequence ID" value="SFE44293.1"/>
    <property type="molecule type" value="Genomic_DNA"/>
</dbReference>
<evidence type="ECO:0000256" key="4">
    <source>
        <dbReference type="ARBA" id="ARBA00023159"/>
    </source>
</evidence>
<dbReference type="Pfam" id="PF03466">
    <property type="entry name" value="LysR_substrate"/>
    <property type="match status" value="1"/>
</dbReference>
<keyword evidence="8" id="KW-1185">Reference proteome</keyword>
<proteinExistence type="inferred from homology"/>
<keyword evidence="4" id="KW-0010">Activator</keyword>
<dbReference type="InterPro" id="IPR005119">
    <property type="entry name" value="LysR_subst-bd"/>
</dbReference>
<dbReference type="Gene3D" id="1.10.10.10">
    <property type="entry name" value="Winged helix-like DNA-binding domain superfamily/Winged helix DNA-binding domain"/>
    <property type="match status" value="1"/>
</dbReference>
<dbReference type="InterPro" id="IPR036388">
    <property type="entry name" value="WH-like_DNA-bd_sf"/>
</dbReference>
<dbReference type="PANTHER" id="PTHR30293:SF0">
    <property type="entry name" value="NITROGEN ASSIMILATION REGULATORY PROTEIN NAC"/>
    <property type="match status" value="1"/>
</dbReference>
<reference evidence="8" key="1">
    <citation type="submission" date="2016-10" db="EMBL/GenBank/DDBJ databases">
        <authorList>
            <person name="Varghese N."/>
            <person name="Submissions S."/>
        </authorList>
    </citation>
    <scope>NUCLEOTIDE SEQUENCE [LARGE SCALE GENOMIC DNA]</scope>
    <source>
        <strain evidence="8">DSM 27981</strain>
    </source>
</reference>
<feature type="domain" description="HTH lysR-type" evidence="6">
    <location>
        <begin position="22"/>
        <end position="79"/>
    </location>
</feature>
<evidence type="ECO:0000256" key="2">
    <source>
        <dbReference type="ARBA" id="ARBA00023015"/>
    </source>
</evidence>
<dbReference type="GO" id="GO:0003700">
    <property type="term" value="F:DNA-binding transcription factor activity"/>
    <property type="evidence" value="ECO:0007669"/>
    <property type="project" value="InterPro"/>
</dbReference>
<dbReference type="PRINTS" id="PR00039">
    <property type="entry name" value="HTHLYSR"/>
</dbReference>
<evidence type="ECO:0000256" key="3">
    <source>
        <dbReference type="ARBA" id="ARBA00023125"/>
    </source>
</evidence>
<dbReference type="Proteomes" id="UP000199119">
    <property type="component" value="Unassembled WGS sequence"/>
</dbReference>
<protein>
    <submittedName>
        <fullName evidence="7">Transcriptional regulator, LysR family</fullName>
    </submittedName>
</protein>
<organism evidence="7 8">
    <name type="scientific">Paracidovorax wautersii</name>
    <dbReference type="NCBI Taxonomy" id="1177982"/>
    <lineage>
        <taxon>Bacteria</taxon>
        <taxon>Pseudomonadati</taxon>
        <taxon>Pseudomonadota</taxon>
        <taxon>Betaproteobacteria</taxon>
        <taxon>Burkholderiales</taxon>
        <taxon>Comamonadaceae</taxon>
        <taxon>Paracidovorax</taxon>
    </lineage>
</organism>
<accession>A0A1I2AMR3</accession>
<evidence type="ECO:0000256" key="5">
    <source>
        <dbReference type="ARBA" id="ARBA00023163"/>
    </source>
</evidence>
<name>A0A1I2AMR3_9BURK</name>
<dbReference type="STRING" id="1177982.SAMN04489711_10272"/>
<dbReference type="FunFam" id="1.10.10.10:FF:000001">
    <property type="entry name" value="LysR family transcriptional regulator"/>
    <property type="match status" value="1"/>
</dbReference>
<keyword evidence="3" id="KW-0238">DNA-binding</keyword>
<evidence type="ECO:0000313" key="7">
    <source>
        <dbReference type="EMBL" id="SFE44293.1"/>
    </source>
</evidence>
<dbReference type="Gene3D" id="3.40.190.290">
    <property type="match status" value="1"/>
</dbReference>
<evidence type="ECO:0000256" key="1">
    <source>
        <dbReference type="ARBA" id="ARBA00009437"/>
    </source>
</evidence>
<comment type="similarity">
    <text evidence="1">Belongs to the LysR transcriptional regulatory family.</text>
</comment>
<dbReference type="Pfam" id="PF00126">
    <property type="entry name" value="HTH_1"/>
    <property type="match status" value="1"/>
</dbReference>
<evidence type="ECO:0000259" key="6">
    <source>
        <dbReference type="PROSITE" id="PS50931"/>
    </source>
</evidence>
<dbReference type="GO" id="GO:0003677">
    <property type="term" value="F:DNA binding"/>
    <property type="evidence" value="ECO:0007669"/>
    <property type="project" value="UniProtKB-KW"/>
</dbReference>
<dbReference type="PROSITE" id="PS50931">
    <property type="entry name" value="HTH_LYSR"/>
    <property type="match status" value="1"/>
</dbReference>
<dbReference type="AlphaFoldDB" id="A0A1I2AMR3"/>
<dbReference type="InterPro" id="IPR000847">
    <property type="entry name" value="LysR_HTH_N"/>
</dbReference>
<dbReference type="InterPro" id="IPR036390">
    <property type="entry name" value="WH_DNA-bd_sf"/>
</dbReference>
<sequence>MLSCDVQHGPFWEAPAGRRHSVDLKQIEYFVRVAELGSFTRAALALAVAQPALSRQIRLLEVELRQNLLLRNGRGVTLTDAGQLMLEHGRGILHQVERAREDLGRARGALTGRVSIGLPPSLARRLTVPLSRAFRQRLPDAALSISEGLSVQMQEWLQTGRLDVALLYNPPTSPELAAEHLMDEELFAIAPRPDTRPGTGSGGTESPMPLATLATHPLVVPSRPNALRMLLERRMADIGCTPRIAMEIDGVSAILDLVSEGVGYAVLPGHAVRASAHPQRYLLHPIDAPRVVGQVHLVTSARRAATLAQQATIALIREMVAEPQPG</sequence>
<evidence type="ECO:0000313" key="8">
    <source>
        <dbReference type="Proteomes" id="UP000199119"/>
    </source>
</evidence>
<dbReference type="PANTHER" id="PTHR30293">
    <property type="entry name" value="TRANSCRIPTIONAL REGULATORY PROTEIN NAC-RELATED"/>
    <property type="match status" value="1"/>
</dbReference>
<gene>
    <name evidence="7" type="ORF">SAMN04489711_10272</name>
</gene>
<dbReference type="SUPFAM" id="SSF46785">
    <property type="entry name" value="Winged helix' DNA-binding domain"/>
    <property type="match status" value="1"/>
</dbReference>
<keyword evidence="5" id="KW-0804">Transcription</keyword>
<keyword evidence="2" id="KW-0805">Transcription regulation</keyword>
<dbReference type="SUPFAM" id="SSF53850">
    <property type="entry name" value="Periplasmic binding protein-like II"/>
    <property type="match status" value="1"/>
</dbReference>